<evidence type="ECO:0000259" key="4">
    <source>
        <dbReference type="PROSITE" id="PS51321"/>
    </source>
</evidence>
<feature type="domain" description="TFIIS central" evidence="4">
    <location>
        <begin position="463"/>
        <end position="498"/>
    </location>
</feature>
<dbReference type="GO" id="GO:0048188">
    <property type="term" value="C:Set1C/COMPASS complex"/>
    <property type="evidence" value="ECO:0007669"/>
    <property type="project" value="InterPro"/>
</dbReference>
<dbReference type="InterPro" id="IPR043136">
    <property type="entry name" value="B30.2/SPRY_sf"/>
</dbReference>
<keyword evidence="6" id="KW-1185">Reference proteome</keyword>
<dbReference type="AlphaFoldDB" id="A0A8H2VJJ9"/>
<organism evidence="5 6">
    <name type="scientific">Maudiozyma barnettii</name>
    <dbReference type="NCBI Taxonomy" id="61262"/>
    <lineage>
        <taxon>Eukaryota</taxon>
        <taxon>Fungi</taxon>
        <taxon>Dikarya</taxon>
        <taxon>Ascomycota</taxon>
        <taxon>Saccharomycotina</taxon>
        <taxon>Saccharomycetes</taxon>
        <taxon>Saccharomycetales</taxon>
        <taxon>Saccharomycetaceae</taxon>
        <taxon>Maudiozyma</taxon>
    </lineage>
</organism>
<dbReference type="SMART" id="SM00449">
    <property type="entry name" value="SPRY"/>
    <property type="match status" value="1"/>
</dbReference>
<dbReference type="PROSITE" id="PS51321">
    <property type="entry name" value="TFIIS_CENTRAL"/>
    <property type="match status" value="1"/>
</dbReference>
<sequence length="498" mass="57091">MKIGIIPYQKEDFEIDSDKQRPSFLEYQETYKGFSKPIDTPLNKRHFIYTPCAPIRQFTELGYCNTEYPFEKPGFNTMDRSDGLSMINGGNDTVGVIQSMGWRSGRCDVCIKEGVSYWEVIVLKGGAVSVNDEADGDNEVKKKDAIDNSPHLRFGVSRREMSLEAPVGFDVYGYGVRDEALESVHEGKLSKKIQTERQLKEGDRIGVLLTLPDTQEQIEQAKEYTMRRLDALLKSGSKGILNSDVTLENDQSLTSGPHRKKSKNWKPSQKEFQKALLQDIDYTNVVRDQIAIRYKGQLLFEGTDYVKTTKPEYYSSDHRERQDYYNLKGSSLKLYLNGEYLGTAFEDLNPFLPPFSELQYNEKFYYNYWKNGGTRHAEDQSLNGHNGSTPDNKIDKSMEGDDPRDIMNNLSDVKGVQLLRNKYVNNNRLGYYPTVSCFNGGEAKIVTVGSELKYLEQVKEQETRDCQIKTLDKLFNEQIVDDIIWDIVDEIEEECKGK</sequence>
<dbReference type="SUPFAM" id="SSF49899">
    <property type="entry name" value="Concanavalin A-like lectins/glucanases"/>
    <property type="match status" value="1"/>
</dbReference>
<dbReference type="InterPro" id="IPR037353">
    <property type="entry name" value="ASH2"/>
</dbReference>
<evidence type="ECO:0000256" key="3">
    <source>
        <dbReference type="ARBA" id="ARBA00038149"/>
    </source>
</evidence>
<dbReference type="Proteomes" id="UP000644660">
    <property type="component" value="Unassembled WGS sequence"/>
</dbReference>
<dbReference type="GO" id="GO:0000976">
    <property type="term" value="F:transcription cis-regulatory region binding"/>
    <property type="evidence" value="ECO:0007669"/>
    <property type="project" value="TreeGrafter"/>
</dbReference>
<protein>
    <submittedName>
        <fullName evidence="5">Similar to Saccharomyces cerevisiae YLR015W BRE2 Subunit of COMPASS (Set1C) complex, which methylates Lys4 of histone H3 and functions in silencing at telomeres</fullName>
    </submittedName>
</protein>
<reference evidence="5 6" key="1">
    <citation type="submission" date="2020-05" db="EMBL/GenBank/DDBJ databases">
        <authorList>
            <person name="Casaregola S."/>
            <person name="Devillers H."/>
            <person name="Grondin C."/>
        </authorList>
    </citation>
    <scope>NUCLEOTIDE SEQUENCE [LARGE SCALE GENOMIC DNA]</scope>
    <source>
        <strain evidence="5 6">CLIB 1767</strain>
    </source>
</reference>
<dbReference type="RefSeq" id="XP_041408440.1">
    <property type="nucleotide sequence ID" value="XM_041552506.1"/>
</dbReference>
<dbReference type="OrthoDB" id="10266026at2759"/>
<gene>
    <name evidence="5" type="ORF">KABA2_10S02816</name>
</gene>
<dbReference type="Gene3D" id="2.60.120.920">
    <property type="match status" value="1"/>
</dbReference>
<dbReference type="GeneID" id="64859683"/>
<dbReference type="PANTHER" id="PTHR10598:SF0">
    <property type="entry name" value="SET1_ASH2 HISTONE METHYLTRANSFERASE COMPLEX SUBUNIT ASH2"/>
    <property type="match status" value="1"/>
</dbReference>
<evidence type="ECO:0000256" key="2">
    <source>
        <dbReference type="ARBA" id="ARBA00023242"/>
    </source>
</evidence>
<evidence type="ECO:0000313" key="5">
    <source>
        <dbReference type="EMBL" id="CAB4256596.1"/>
    </source>
</evidence>
<keyword evidence="2" id="KW-0539">Nucleus</keyword>
<comment type="caution">
    <text evidence="5">The sequence shown here is derived from an EMBL/GenBank/DDBJ whole genome shotgun (WGS) entry which is preliminary data.</text>
</comment>
<dbReference type="CDD" id="cd12872">
    <property type="entry name" value="SPRY_Ash2"/>
    <property type="match status" value="1"/>
</dbReference>
<dbReference type="EMBL" id="CAEFZW010000010">
    <property type="protein sequence ID" value="CAB4256596.1"/>
    <property type="molecule type" value="Genomic_DNA"/>
</dbReference>
<comment type="similarity">
    <text evidence="3">Belongs to the cclA family.</text>
</comment>
<dbReference type="PANTHER" id="PTHR10598">
    <property type="entry name" value="SET1/ASH2 HISTONE METHYLTRANSFERASE COMPLEX SUBUNIT ASH2"/>
    <property type="match status" value="1"/>
</dbReference>
<dbReference type="GO" id="GO:0006351">
    <property type="term" value="P:DNA-templated transcription"/>
    <property type="evidence" value="ECO:0007669"/>
    <property type="project" value="InterPro"/>
</dbReference>
<comment type="subcellular location">
    <subcellularLocation>
        <location evidence="1">Nucleus</location>
    </subcellularLocation>
</comment>
<dbReference type="InterPro" id="IPR013320">
    <property type="entry name" value="ConA-like_dom_sf"/>
</dbReference>
<evidence type="ECO:0000313" key="6">
    <source>
        <dbReference type="Proteomes" id="UP000644660"/>
    </source>
</evidence>
<proteinExistence type="inferred from homology"/>
<name>A0A8H2VJJ9_9SACH</name>
<evidence type="ECO:0000256" key="1">
    <source>
        <dbReference type="ARBA" id="ARBA00004123"/>
    </source>
</evidence>
<dbReference type="InterPro" id="IPR003618">
    <property type="entry name" value="TFIIS_cen_dom"/>
</dbReference>
<dbReference type="InterPro" id="IPR003877">
    <property type="entry name" value="SPRY_dom"/>
</dbReference>
<accession>A0A8H2VJJ9</accession>